<reference evidence="1" key="1">
    <citation type="submission" date="2023-05" db="EMBL/GenBank/DDBJ databases">
        <title>Nepenthes gracilis genome sequencing.</title>
        <authorList>
            <person name="Fukushima K."/>
        </authorList>
    </citation>
    <scope>NUCLEOTIDE SEQUENCE</scope>
    <source>
        <strain evidence="1">SING2019-196</strain>
    </source>
</reference>
<dbReference type="EMBL" id="BSYO01000001">
    <property type="protein sequence ID" value="GMG99207.1"/>
    <property type="molecule type" value="Genomic_DNA"/>
</dbReference>
<accession>A0AAD3RXA6</accession>
<organism evidence="1 2">
    <name type="scientific">Nepenthes gracilis</name>
    <name type="common">Slender pitcher plant</name>
    <dbReference type="NCBI Taxonomy" id="150966"/>
    <lineage>
        <taxon>Eukaryota</taxon>
        <taxon>Viridiplantae</taxon>
        <taxon>Streptophyta</taxon>
        <taxon>Embryophyta</taxon>
        <taxon>Tracheophyta</taxon>
        <taxon>Spermatophyta</taxon>
        <taxon>Magnoliopsida</taxon>
        <taxon>eudicotyledons</taxon>
        <taxon>Gunneridae</taxon>
        <taxon>Pentapetalae</taxon>
        <taxon>Caryophyllales</taxon>
        <taxon>Nepenthaceae</taxon>
        <taxon>Nepenthes</taxon>
    </lineage>
</organism>
<dbReference type="AlphaFoldDB" id="A0AAD3RXA6"/>
<sequence length="87" mass="9769">MISETSTRPLKSAKNSFEVGELQTLNPAYRLAAKNYLQSVTVGFVSPLFLVNRFYENVRSEISAEGPRTLKAEDVAEMIEDILSSWL</sequence>
<evidence type="ECO:0000313" key="2">
    <source>
        <dbReference type="Proteomes" id="UP001279734"/>
    </source>
</evidence>
<dbReference type="Proteomes" id="UP001279734">
    <property type="component" value="Unassembled WGS sequence"/>
</dbReference>
<proteinExistence type="predicted"/>
<evidence type="ECO:0000313" key="1">
    <source>
        <dbReference type="EMBL" id="GMG99207.1"/>
    </source>
</evidence>
<name>A0AAD3RXA6_NEPGR</name>
<keyword evidence="2" id="KW-1185">Reference proteome</keyword>
<gene>
    <name evidence="1" type="ORF">Nepgr_001047</name>
</gene>
<comment type="caution">
    <text evidence="1">The sequence shown here is derived from an EMBL/GenBank/DDBJ whole genome shotgun (WGS) entry which is preliminary data.</text>
</comment>
<protein>
    <submittedName>
        <fullName evidence="1">Uncharacterized protein</fullName>
    </submittedName>
</protein>